<dbReference type="InterPro" id="IPR000086">
    <property type="entry name" value="NUDIX_hydrolase_dom"/>
</dbReference>
<dbReference type="PROSITE" id="PS00893">
    <property type="entry name" value="NUDIX_BOX"/>
    <property type="match status" value="1"/>
</dbReference>
<dbReference type="GO" id="GO:0046872">
    <property type="term" value="F:metal ion binding"/>
    <property type="evidence" value="ECO:0007669"/>
    <property type="project" value="UniProtKB-KW"/>
</dbReference>
<reference evidence="16" key="1">
    <citation type="journal article" date="2021" name="PeerJ">
        <title>Extensive microbial diversity within the chicken gut microbiome revealed by metagenomics and culture.</title>
        <authorList>
            <person name="Gilroy R."/>
            <person name="Ravi A."/>
            <person name="Getino M."/>
            <person name="Pursley I."/>
            <person name="Horton D.L."/>
            <person name="Alikhan N.F."/>
            <person name="Baker D."/>
            <person name="Gharbi K."/>
            <person name="Hall N."/>
            <person name="Watson M."/>
            <person name="Adriaenssens E.M."/>
            <person name="Foster-Nyarko E."/>
            <person name="Jarju S."/>
            <person name="Secka A."/>
            <person name="Antonio M."/>
            <person name="Oren A."/>
            <person name="Chaudhuri R.R."/>
            <person name="La Ragione R."/>
            <person name="Hildebrand F."/>
            <person name="Pallen M.J."/>
        </authorList>
    </citation>
    <scope>NUCLEOTIDE SEQUENCE</scope>
    <source>
        <strain evidence="16">USASDec5-558</strain>
    </source>
</reference>
<dbReference type="InterPro" id="IPR015797">
    <property type="entry name" value="NUDIX_hydrolase-like_dom_sf"/>
</dbReference>
<evidence type="ECO:0000256" key="13">
    <source>
        <dbReference type="PIRSR" id="PIRSR604385-2"/>
    </source>
</evidence>
<gene>
    <name evidence="16" type="ORF">H9850_02810</name>
</gene>
<evidence type="ECO:0000256" key="14">
    <source>
        <dbReference type="PIRSR" id="PIRSR604385-3"/>
    </source>
</evidence>
<dbReference type="GO" id="GO:0047631">
    <property type="term" value="F:ADP-ribose diphosphatase activity"/>
    <property type="evidence" value="ECO:0007669"/>
    <property type="project" value="UniProtKB-EC"/>
</dbReference>
<sequence length="229" mass="25974">MDRFDELVAPRFTIRDVVIHEKKRLFERHFALDLYRVSYKKFNGGTTKILDREIFERSTDAVAILPFDPVSEEVVLIEQFRPGALKDTVSPWLIEIVAGMIDEGESELEAAVRELQEESGLTITPKDLHYINAVYPSPGGCSERVTLFVGKITASHLLSHGGLESENEDIRVFKLPARKAFEYCKSGRINNAAALMALQHLQLYYDEIRNLFLAHDSSAHNKTPIQQSL</sequence>
<keyword evidence="5 13" id="KW-0479">Metal-binding</keyword>
<dbReference type="AlphaFoldDB" id="A0A9D1WBY0"/>
<dbReference type="PROSITE" id="PS51462">
    <property type="entry name" value="NUDIX"/>
    <property type="match status" value="1"/>
</dbReference>
<evidence type="ECO:0000256" key="11">
    <source>
        <dbReference type="ARBA" id="ARBA00033056"/>
    </source>
</evidence>
<reference evidence="16" key="2">
    <citation type="submission" date="2021-04" db="EMBL/GenBank/DDBJ databases">
        <authorList>
            <person name="Gilroy R."/>
        </authorList>
    </citation>
    <scope>NUCLEOTIDE SEQUENCE</scope>
    <source>
        <strain evidence="16">USASDec5-558</strain>
    </source>
</reference>
<evidence type="ECO:0000256" key="9">
    <source>
        <dbReference type="ARBA" id="ARBA00030162"/>
    </source>
</evidence>
<feature type="binding site" evidence="13">
    <location>
        <position position="118"/>
    </location>
    <ligand>
        <name>Mg(2+)</name>
        <dbReference type="ChEBI" id="CHEBI:18420"/>
        <label>1</label>
    </ligand>
</feature>
<dbReference type="PANTHER" id="PTHR11839:SF5">
    <property type="entry name" value="ADP-RIBOSE PYROPHOSPHATASE"/>
    <property type="match status" value="1"/>
</dbReference>
<evidence type="ECO:0000313" key="16">
    <source>
        <dbReference type="EMBL" id="HIX56384.1"/>
    </source>
</evidence>
<feature type="binding site" evidence="13">
    <location>
        <position position="168"/>
    </location>
    <ligand>
        <name>Mg(2+)</name>
        <dbReference type="ChEBI" id="CHEBI:18420"/>
        <label>1</label>
    </ligand>
</feature>
<evidence type="ECO:0000256" key="10">
    <source>
        <dbReference type="ARBA" id="ARBA00030308"/>
    </source>
</evidence>
<keyword evidence="7 13" id="KW-0460">Magnesium</keyword>
<proteinExistence type="inferred from homology"/>
<organism evidence="16 17">
    <name type="scientific">Candidatus Anaerobiospirillum pullistercoris</name>
    <dbReference type="NCBI Taxonomy" id="2838452"/>
    <lineage>
        <taxon>Bacteria</taxon>
        <taxon>Pseudomonadati</taxon>
        <taxon>Pseudomonadota</taxon>
        <taxon>Gammaproteobacteria</taxon>
        <taxon>Aeromonadales</taxon>
        <taxon>Succinivibrionaceae</taxon>
        <taxon>Anaerobiospirillum</taxon>
    </lineage>
</organism>
<name>A0A9D1WBY0_9GAMM</name>
<dbReference type="InterPro" id="IPR004385">
    <property type="entry name" value="NDP_pyrophosphatase"/>
</dbReference>
<dbReference type="SUPFAM" id="SSF55811">
    <property type="entry name" value="Nudix"/>
    <property type="match status" value="1"/>
</dbReference>
<dbReference type="GO" id="GO:0005829">
    <property type="term" value="C:cytosol"/>
    <property type="evidence" value="ECO:0007669"/>
    <property type="project" value="TreeGrafter"/>
</dbReference>
<dbReference type="GO" id="GO:0019693">
    <property type="term" value="P:ribose phosphate metabolic process"/>
    <property type="evidence" value="ECO:0007669"/>
    <property type="project" value="TreeGrafter"/>
</dbReference>
<keyword evidence="6" id="KW-0378">Hydrolase</keyword>
<feature type="domain" description="Nudix hydrolase" evidence="15">
    <location>
        <begin position="57"/>
        <end position="197"/>
    </location>
</feature>
<evidence type="ECO:0000256" key="8">
    <source>
        <dbReference type="ARBA" id="ARBA00025164"/>
    </source>
</evidence>
<evidence type="ECO:0000256" key="4">
    <source>
        <dbReference type="ARBA" id="ARBA00013297"/>
    </source>
</evidence>
<dbReference type="EC" id="3.6.1.13" evidence="3"/>
<comment type="caution">
    <text evidence="16">The sequence shown here is derived from an EMBL/GenBank/DDBJ whole genome shotgun (WGS) entry which is preliminary data.</text>
</comment>
<dbReference type="GO" id="GO:0019144">
    <property type="term" value="F:ADP-sugar diphosphatase activity"/>
    <property type="evidence" value="ECO:0007669"/>
    <property type="project" value="TreeGrafter"/>
</dbReference>
<dbReference type="NCBIfam" id="TIGR00052">
    <property type="entry name" value="nudix-type nucleoside diphosphatase, YffH/AdpP family"/>
    <property type="match status" value="1"/>
</dbReference>
<dbReference type="CDD" id="cd24155">
    <property type="entry name" value="NUDIX_ADPRase"/>
    <property type="match status" value="1"/>
</dbReference>
<dbReference type="Pfam" id="PF00293">
    <property type="entry name" value="NUDIX"/>
    <property type="match status" value="1"/>
</dbReference>
<protein>
    <recommendedName>
        <fullName evidence="4">ADP-ribose pyrophosphatase</fullName>
        <ecNumber evidence="3">3.6.1.13</ecNumber>
    </recommendedName>
    <alternativeName>
        <fullName evidence="9">ADP-ribose diphosphatase</fullName>
    </alternativeName>
    <alternativeName>
        <fullName evidence="11">ADP-ribose phosphohydrolase</fullName>
    </alternativeName>
    <alternativeName>
        <fullName evidence="10">Adenosine diphosphoribose pyrophosphatase</fullName>
    </alternativeName>
</protein>
<evidence type="ECO:0000256" key="12">
    <source>
        <dbReference type="ARBA" id="ARBA00049546"/>
    </source>
</evidence>
<comment type="cofactor">
    <cofactor evidence="1 13">
        <name>Mg(2+)</name>
        <dbReference type="ChEBI" id="CHEBI:18420"/>
    </cofactor>
</comment>
<accession>A0A9D1WBY0</accession>
<evidence type="ECO:0000256" key="1">
    <source>
        <dbReference type="ARBA" id="ARBA00001946"/>
    </source>
</evidence>
<dbReference type="EMBL" id="DXEV01000051">
    <property type="protein sequence ID" value="HIX56384.1"/>
    <property type="molecule type" value="Genomic_DNA"/>
</dbReference>
<dbReference type="Gene3D" id="3.90.79.10">
    <property type="entry name" value="Nucleoside Triphosphate Pyrophosphohydrolase"/>
    <property type="match status" value="1"/>
</dbReference>
<feature type="binding site" evidence="13">
    <location>
        <position position="98"/>
    </location>
    <ligand>
        <name>Mg(2+)</name>
        <dbReference type="ChEBI" id="CHEBI:18420"/>
        <label>1</label>
    </ligand>
</feature>
<comment type="similarity">
    <text evidence="2">Belongs to the Nudix hydrolase family. NudF subfamily.</text>
</comment>
<evidence type="ECO:0000256" key="7">
    <source>
        <dbReference type="ARBA" id="ARBA00022842"/>
    </source>
</evidence>
<dbReference type="Proteomes" id="UP000886829">
    <property type="component" value="Unassembled WGS sequence"/>
</dbReference>
<evidence type="ECO:0000256" key="6">
    <source>
        <dbReference type="ARBA" id="ARBA00022801"/>
    </source>
</evidence>
<evidence type="ECO:0000256" key="2">
    <source>
        <dbReference type="ARBA" id="ARBA00007482"/>
    </source>
</evidence>
<dbReference type="InterPro" id="IPR020084">
    <property type="entry name" value="NUDIX_hydrolase_CS"/>
</dbReference>
<evidence type="ECO:0000259" key="15">
    <source>
        <dbReference type="PROSITE" id="PS51462"/>
    </source>
</evidence>
<comment type="catalytic activity">
    <reaction evidence="12">
        <text>ADP-D-ribose + H2O = D-ribose 5-phosphate + AMP + 2 H(+)</text>
        <dbReference type="Rhea" id="RHEA:10412"/>
        <dbReference type="ChEBI" id="CHEBI:15377"/>
        <dbReference type="ChEBI" id="CHEBI:15378"/>
        <dbReference type="ChEBI" id="CHEBI:57967"/>
        <dbReference type="ChEBI" id="CHEBI:78346"/>
        <dbReference type="ChEBI" id="CHEBI:456215"/>
        <dbReference type="EC" id="3.6.1.13"/>
    </reaction>
</comment>
<dbReference type="PANTHER" id="PTHR11839">
    <property type="entry name" value="UDP/ADP-SUGAR PYROPHOSPHATASE"/>
    <property type="match status" value="1"/>
</dbReference>
<feature type="binding site" evidence="13">
    <location>
        <position position="114"/>
    </location>
    <ligand>
        <name>Mg(2+)</name>
        <dbReference type="ChEBI" id="CHEBI:18420"/>
        <label>1</label>
    </ligand>
</feature>
<dbReference type="GO" id="GO:0006753">
    <property type="term" value="P:nucleoside phosphate metabolic process"/>
    <property type="evidence" value="ECO:0007669"/>
    <property type="project" value="TreeGrafter"/>
</dbReference>
<evidence type="ECO:0000313" key="17">
    <source>
        <dbReference type="Proteomes" id="UP000886829"/>
    </source>
</evidence>
<evidence type="ECO:0000256" key="3">
    <source>
        <dbReference type="ARBA" id="ARBA00012453"/>
    </source>
</evidence>
<evidence type="ECO:0000256" key="5">
    <source>
        <dbReference type="ARBA" id="ARBA00022723"/>
    </source>
</evidence>
<feature type="short sequence motif" description="Nudix box" evidence="14">
    <location>
        <begin position="99"/>
        <end position="121"/>
    </location>
</feature>
<comment type="function">
    <text evidence="8">Acts on ADP-mannose and ADP-glucose as well as ADP-ribose. Prevents glycogen biosynthesis. The reaction catalyzed by this enzyme is a limiting step of the gluconeogenic process.</text>
</comment>